<accession>A0A3D9UCJ7</accession>
<name>A0A3D9UCJ7_9GAMM</name>
<comment type="caution">
    <text evidence="1">The sequence shown here is derived from an EMBL/GenBank/DDBJ whole genome shotgun (WGS) entry which is preliminary data.</text>
</comment>
<evidence type="ECO:0000313" key="2">
    <source>
        <dbReference type="Proteomes" id="UP000256294"/>
    </source>
</evidence>
<dbReference type="AlphaFoldDB" id="A0A3D9UCJ7"/>
<dbReference type="RefSeq" id="WP_115825525.1">
    <property type="nucleotide sequence ID" value="NZ_QTUB01000001.1"/>
</dbReference>
<sequence>MKKIKETHANSFEGEAKVILKFVHAVLQDTTLAPQCDAECFKKLSSFGSKYVGLNVNNRYNINTRTGIMSASSEFIHPGFSRFVVVTLSPLGISDTYEFSGSIAPDIDIFFRLDKDLKNPVSTFLIPNKGQEYNCVISSSRKYHDRIRRWPYRSA</sequence>
<dbReference type="EMBL" id="QTUB01000001">
    <property type="protein sequence ID" value="REF26073.1"/>
    <property type="molecule type" value="Genomic_DNA"/>
</dbReference>
<reference evidence="1 2" key="1">
    <citation type="submission" date="2018-08" db="EMBL/GenBank/DDBJ databases">
        <title>Genomic Encyclopedia of Archaeal and Bacterial Type Strains, Phase II (KMG-II): from individual species to whole genera.</title>
        <authorList>
            <person name="Goeker M."/>
        </authorList>
    </citation>
    <scope>NUCLEOTIDE SEQUENCE [LARGE SCALE GENOMIC DNA]</scope>
    <source>
        <strain evidence="1 2">DSM 17905</strain>
    </source>
</reference>
<protein>
    <submittedName>
        <fullName evidence="1">Uncharacterized protein</fullName>
    </submittedName>
</protein>
<evidence type="ECO:0000313" key="1">
    <source>
        <dbReference type="EMBL" id="REF26073.1"/>
    </source>
</evidence>
<gene>
    <name evidence="1" type="ORF">BDD26_0642</name>
</gene>
<dbReference type="Proteomes" id="UP000256294">
    <property type="component" value="Unassembled WGS sequence"/>
</dbReference>
<proteinExistence type="predicted"/>
<organism evidence="1 2">
    <name type="scientific">Xenorhabdus cabanillasii</name>
    <dbReference type="NCBI Taxonomy" id="351673"/>
    <lineage>
        <taxon>Bacteria</taxon>
        <taxon>Pseudomonadati</taxon>
        <taxon>Pseudomonadota</taxon>
        <taxon>Gammaproteobacteria</taxon>
        <taxon>Enterobacterales</taxon>
        <taxon>Morganellaceae</taxon>
        <taxon>Xenorhabdus</taxon>
    </lineage>
</organism>
<keyword evidence="2" id="KW-1185">Reference proteome</keyword>